<organism evidence="2 3">
    <name type="scientific">Gibberella nygamai</name>
    <name type="common">Bean root rot disease fungus</name>
    <name type="synonym">Fusarium nygamai</name>
    <dbReference type="NCBI Taxonomy" id="42673"/>
    <lineage>
        <taxon>Eukaryota</taxon>
        <taxon>Fungi</taxon>
        <taxon>Dikarya</taxon>
        <taxon>Ascomycota</taxon>
        <taxon>Pezizomycotina</taxon>
        <taxon>Sordariomycetes</taxon>
        <taxon>Hypocreomycetidae</taxon>
        <taxon>Hypocreales</taxon>
        <taxon>Nectriaceae</taxon>
        <taxon>Fusarium</taxon>
        <taxon>Fusarium fujikuroi species complex</taxon>
    </lineage>
</organism>
<feature type="signal peptide" evidence="1">
    <location>
        <begin position="1"/>
        <end position="18"/>
    </location>
</feature>
<gene>
    <name evidence="2" type="ORF">FNYG_04791</name>
</gene>
<dbReference type="PROSITE" id="PS51257">
    <property type="entry name" value="PROKAR_LIPOPROTEIN"/>
    <property type="match status" value="1"/>
</dbReference>
<evidence type="ECO:0000256" key="1">
    <source>
        <dbReference type="SAM" id="SignalP"/>
    </source>
</evidence>
<accession>A0A2K0WHP9</accession>
<keyword evidence="3" id="KW-1185">Reference proteome</keyword>
<dbReference type="AlphaFoldDB" id="A0A2K0WHP9"/>
<dbReference type="EMBL" id="MTQA01000064">
    <property type="protein sequence ID" value="PNP81765.1"/>
    <property type="molecule type" value="Genomic_DNA"/>
</dbReference>
<protein>
    <submittedName>
        <fullName evidence="2">Uncharacterized protein</fullName>
    </submittedName>
</protein>
<dbReference type="Proteomes" id="UP000236664">
    <property type="component" value="Unassembled WGS sequence"/>
</dbReference>
<dbReference type="STRING" id="42673.A0A2K0WHP9"/>
<reference evidence="2 3" key="1">
    <citation type="submission" date="2017-06" db="EMBL/GenBank/DDBJ databases">
        <title>Genome of Fusarium nygamai isolate CS10214.</title>
        <authorList>
            <person name="Gardiner D.M."/>
            <person name="Obanor F."/>
            <person name="Kazan K."/>
        </authorList>
    </citation>
    <scope>NUCLEOTIDE SEQUENCE [LARGE SCALE GENOMIC DNA]</scope>
    <source>
        <strain evidence="2 3">CS10214</strain>
    </source>
</reference>
<name>A0A2K0WHP9_GIBNY</name>
<dbReference type="OrthoDB" id="3924764at2759"/>
<proteinExistence type="predicted"/>
<keyword evidence="1" id="KW-0732">Signal</keyword>
<sequence>MFFRTIITASAIVGLAAAVPFSTNTTTSACPTLCVDAINDCGVMYGACYPICSPQLYPTPPPCPPSTPITTPTITPITRDIAITLITPTPESATNSTL</sequence>
<evidence type="ECO:0000313" key="3">
    <source>
        <dbReference type="Proteomes" id="UP000236664"/>
    </source>
</evidence>
<comment type="caution">
    <text evidence="2">The sequence shown here is derived from an EMBL/GenBank/DDBJ whole genome shotgun (WGS) entry which is preliminary data.</text>
</comment>
<feature type="chain" id="PRO_5014325096" evidence="1">
    <location>
        <begin position="19"/>
        <end position="98"/>
    </location>
</feature>
<evidence type="ECO:0000313" key="2">
    <source>
        <dbReference type="EMBL" id="PNP81765.1"/>
    </source>
</evidence>